<dbReference type="EMBL" id="AJIL01000046">
    <property type="protein sequence ID" value="KNE99390.1"/>
    <property type="molecule type" value="Genomic_DNA"/>
</dbReference>
<keyword evidence="1" id="KW-0378">Hydrolase</keyword>
<feature type="domain" description="Peptidase A2" evidence="3">
    <location>
        <begin position="428"/>
        <end position="465"/>
    </location>
</feature>
<dbReference type="AlphaFoldDB" id="A0A0L0VJD7"/>
<protein>
    <recommendedName>
        <fullName evidence="3">Peptidase A2 domain-containing protein</fullName>
    </recommendedName>
</protein>
<keyword evidence="5" id="KW-1185">Reference proteome</keyword>
<dbReference type="SUPFAM" id="SSF50630">
    <property type="entry name" value="Acid proteases"/>
    <property type="match status" value="1"/>
</dbReference>
<dbReference type="CDD" id="cd00303">
    <property type="entry name" value="retropepsin_like"/>
    <property type="match status" value="1"/>
</dbReference>
<dbReference type="InterPro" id="IPR001995">
    <property type="entry name" value="Peptidase_A2_cat"/>
</dbReference>
<organism evidence="4 5">
    <name type="scientific">Puccinia striiformis f. sp. tritici PST-78</name>
    <dbReference type="NCBI Taxonomy" id="1165861"/>
    <lineage>
        <taxon>Eukaryota</taxon>
        <taxon>Fungi</taxon>
        <taxon>Dikarya</taxon>
        <taxon>Basidiomycota</taxon>
        <taxon>Pucciniomycotina</taxon>
        <taxon>Pucciniomycetes</taxon>
        <taxon>Pucciniales</taxon>
        <taxon>Pucciniaceae</taxon>
        <taxon>Puccinia</taxon>
    </lineage>
</organism>
<dbReference type="GO" id="GO:0004190">
    <property type="term" value="F:aspartic-type endopeptidase activity"/>
    <property type="evidence" value="ECO:0007669"/>
    <property type="project" value="InterPro"/>
</dbReference>
<evidence type="ECO:0000259" key="3">
    <source>
        <dbReference type="PROSITE" id="PS50175"/>
    </source>
</evidence>
<feature type="compositionally biased region" description="Polar residues" evidence="2">
    <location>
        <begin position="256"/>
        <end position="266"/>
    </location>
</feature>
<feature type="region of interest" description="Disordered" evidence="2">
    <location>
        <begin position="247"/>
        <end position="344"/>
    </location>
</feature>
<dbReference type="GO" id="GO:0006508">
    <property type="term" value="P:proteolysis"/>
    <property type="evidence" value="ECO:0007669"/>
    <property type="project" value="InterPro"/>
</dbReference>
<accession>A0A0L0VJD7</accession>
<sequence>MIDYFVRMGYSHLNPESGDPLWRVMSTELKKEVTKELAHAKKLRKTKDGRIIVPDLEMLKEYVEISLIIVDFEDDIQEEATPKEAPKKSVKIKDPADQEGSKETAKKLATALDYQQRAPPPHFSRPSSPGFPDTRARYTPMECYYCGGKHAITTCDFYGPDLQERKVYRYQGMYYYPNRHPIVVENGMSVREMVQRYQEEQEKLSHTKSPAPEHTAGIAALEEWESWVPPQVNIDEDELQTNIGFGLRKSQRVQEKNQASGSQPATSKPQEPASKPPPPNQEALKAPSRRKSFPGSWMEEDVTEEEESITKNAGTKDSTPTTRKNNQPSTEQTPGKGGSTNKLDKSIRNKFYKQTYTLTLEEIVKIAPHFLKGLQESQLEEEASGKGVHNGRLNCSAGFDKQEKEEETSLNYACPVGMVDMNINQRKIRTLVDTGAEMNIIPDTLADQLGLVTTEIFMRLKGIGGHFTPIVGLAENIQVSVLPGFIHLANFFIVKGSVHTVLGRPFLADHNIRLELSNQKGEVLSFPDTEGRRICIPICLPNTPGWHKEPPGFRQNCSFQVEEWTGGSDFNDKFEEPSRREDQRNNQEQCQQTIPEEESHKSINHQDTEILQGGRLTSQDLYHIPPLDNRYMSNFWKDDRPFELFRKVFSDEWYHEETENSLQLLLELPGGGTSNLDFIHILTDIGTEAFLKCSTWTSQYGQIGYKLRVSIYNEDKKGLKWARNNIPDYKATTKTVESVLEPLQKRHREQF</sequence>
<dbReference type="InterPro" id="IPR021109">
    <property type="entry name" value="Peptidase_aspartic_dom_sf"/>
</dbReference>
<dbReference type="Proteomes" id="UP000054564">
    <property type="component" value="Unassembled WGS sequence"/>
</dbReference>
<evidence type="ECO:0000313" key="4">
    <source>
        <dbReference type="EMBL" id="KNE99390.1"/>
    </source>
</evidence>
<feature type="compositionally biased region" description="Polar residues" evidence="2">
    <location>
        <begin position="310"/>
        <end position="333"/>
    </location>
</feature>
<feature type="compositionally biased region" description="Basic and acidic residues" evidence="2">
    <location>
        <begin position="570"/>
        <end position="585"/>
    </location>
</feature>
<feature type="region of interest" description="Disordered" evidence="2">
    <location>
        <begin position="569"/>
        <end position="604"/>
    </location>
</feature>
<dbReference type="Gene3D" id="2.40.70.10">
    <property type="entry name" value="Acid Proteases"/>
    <property type="match status" value="1"/>
</dbReference>
<reference evidence="5" key="1">
    <citation type="submission" date="2014-03" db="EMBL/GenBank/DDBJ databases">
        <title>The Genome Sequence of Puccinia striiformis f. sp. tritici PST-78.</title>
        <authorList>
            <consortium name="The Broad Institute Genome Sequencing Platform"/>
            <person name="Cuomo C."/>
            <person name="Hulbert S."/>
            <person name="Chen X."/>
            <person name="Walker B."/>
            <person name="Young S.K."/>
            <person name="Zeng Q."/>
            <person name="Gargeya S."/>
            <person name="Fitzgerald M."/>
            <person name="Haas B."/>
            <person name="Abouelleil A."/>
            <person name="Alvarado L."/>
            <person name="Arachchi H.M."/>
            <person name="Berlin A.M."/>
            <person name="Chapman S.B."/>
            <person name="Goldberg J."/>
            <person name="Griggs A."/>
            <person name="Gujja S."/>
            <person name="Hansen M."/>
            <person name="Howarth C."/>
            <person name="Imamovic A."/>
            <person name="Larimer J."/>
            <person name="McCowan C."/>
            <person name="Montmayeur A."/>
            <person name="Murphy C."/>
            <person name="Neiman D."/>
            <person name="Pearson M."/>
            <person name="Priest M."/>
            <person name="Roberts A."/>
            <person name="Saif S."/>
            <person name="Shea T."/>
            <person name="Sisk P."/>
            <person name="Sykes S."/>
            <person name="Wortman J."/>
            <person name="Nusbaum C."/>
            <person name="Birren B."/>
        </authorList>
    </citation>
    <scope>NUCLEOTIDE SEQUENCE [LARGE SCALE GENOMIC DNA]</scope>
    <source>
        <strain evidence="5">race PST-78</strain>
    </source>
</reference>
<evidence type="ECO:0000256" key="2">
    <source>
        <dbReference type="SAM" id="MobiDB-lite"/>
    </source>
</evidence>
<evidence type="ECO:0000256" key="1">
    <source>
        <dbReference type="ARBA" id="ARBA00022801"/>
    </source>
</evidence>
<feature type="compositionally biased region" description="Acidic residues" evidence="2">
    <location>
        <begin position="298"/>
        <end position="307"/>
    </location>
</feature>
<gene>
    <name evidence="4" type="ORF">PSTG_07320</name>
</gene>
<proteinExistence type="predicted"/>
<dbReference type="OrthoDB" id="2506366at2759"/>
<feature type="region of interest" description="Disordered" evidence="2">
    <location>
        <begin position="80"/>
        <end position="104"/>
    </location>
</feature>
<comment type="caution">
    <text evidence="4">The sequence shown here is derived from an EMBL/GenBank/DDBJ whole genome shotgun (WGS) entry which is preliminary data.</text>
</comment>
<name>A0A0L0VJD7_9BASI</name>
<dbReference type="PROSITE" id="PS50175">
    <property type="entry name" value="ASP_PROT_RETROV"/>
    <property type="match status" value="1"/>
</dbReference>
<dbReference type="Pfam" id="PF13975">
    <property type="entry name" value="gag-asp_proteas"/>
    <property type="match status" value="1"/>
</dbReference>
<evidence type="ECO:0000313" key="5">
    <source>
        <dbReference type="Proteomes" id="UP000054564"/>
    </source>
</evidence>